<evidence type="ECO:0000256" key="6">
    <source>
        <dbReference type="SAM" id="Phobius"/>
    </source>
</evidence>
<evidence type="ECO:0000256" key="2">
    <source>
        <dbReference type="ARBA" id="ARBA00022475"/>
    </source>
</evidence>
<evidence type="ECO:0000256" key="1">
    <source>
        <dbReference type="ARBA" id="ARBA00004651"/>
    </source>
</evidence>
<comment type="subcellular location">
    <subcellularLocation>
        <location evidence="1">Cell membrane</location>
        <topology evidence="1">Multi-pass membrane protein</topology>
    </subcellularLocation>
</comment>
<keyword evidence="4 6" id="KW-1133">Transmembrane helix</keyword>
<gene>
    <name evidence="8" type="ORF">ACFFF6_08250</name>
</gene>
<feature type="transmembrane region" description="Helical" evidence="6">
    <location>
        <begin position="293"/>
        <end position="315"/>
    </location>
</feature>
<sequence length="450" mass="45332">MTLLNVAPLVLRRRGGIAGILPIIGFAASTAILATVLGGLGAFLGRTVAAPAGIDFSDPRANLPFLLTCAAVATALLVPSAMGLGSAAAKLSLSRRERDLASMRLVGGTSAQIGTIAVLDVVVQALIGSLAGIGLHLAVTPALTGLDFGLAPFTVGELMLPVWGYPVLVLVVALLSAFSAALGLLGVVISPLGVARDSRIVRMSVIRLAVWVLLVIGFGIAFQIVPRLAGNADDPLLVTTVVLAVFMAVLVGSVNLVGPFVVWLAARILSAVAPSPALLVGARRLAADPRAGWRSVSGVTFGLVIAGFLTLLTIFGRSTDPAEAALMTALNTGGYLTLGIAAVLAAVSTGVTQTARVLDQASVYRSQHISGAPIAALQRARMAEIGLPLAIAAVIAGVSAAGLIMPVLGGAAILGPLVQYLLSALVALGLVAVSVLVSAPLVARVARSEA</sequence>
<feature type="transmembrane region" description="Helical" evidence="6">
    <location>
        <begin position="204"/>
        <end position="224"/>
    </location>
</feature>
<organism evidence="8 9">
    <name type="scientific">Brachybacterium hainanense</name>
    <dbReference type="NCBI Taxonomy" id="1541174"/>
    <lineage>
        <taxon>Bacteria</taxon>
        <taxon>Bacillati</taxon>
        <taxon>Actinomycetota</taxon>
        <taxon>Actinomycetes</taxon>
        <taxon>Micrococcales</taxon>
        <taxon>Dermabacteraceae</taxon>
        <taxon>Brachybacterium</taxon>
    </lineage>
</organism>
<evidence type="ECO:0000313" key="8">
    <source>
        <dbReference type="EMBL" id="MFC0673946.1"/>
    </source>
</evidence>
<comment type="caution">
    <text evidence="8">The sequence shown here is derived from an EMBL/GenBank/DDBJ whole genome shotgun (WGS) entry which is preliminary data.</text>
</comment>
<name>A0ABV6RAC9_9MICO</name>
<keyword evidence="3 6" id="KW-0812">Transmembrane</keyword>
<feature type="domain" description="ABC3 transporter permease C-terminal" evidence="7">
    <location>
        <begin position="75"/>
        <end position="184"/>
    </location>
</feature>
<evidence type="ECO:0000256" key="5">
    <source>
        <dbReference type="ARBA" id="ARBA00023136"/>
    </source>
</evidence>
<evidence type="ECO:0000259" key="7">
    <source>
        <dbReference type="Pfam" id="PF02687"/>
    </source>
</evidence>
<dbReference type="RefSeq" id="WP_376979883.1">
    <property type="nucleotide sequence ID" value="NZ_JBHLSV010000008.1"/>
</dbReference>
<evidence type="ECO:0000313" key="9">
    <source>
        <dbReference type="Proteomes" id="UP001589793"/>
    </source>
</evidence>
<feature type="transmembrane region" description="Helical" evidence="6">
    <location>
        <begin position="389"/>
        <end position="414"/>
    </location>
</feature>
<proteinExistence type="predicted"/>
<feature type="transmembrane region" description="Helical" evidence="6">
    <location>
        <begin position="63"/>
        <end position="84"/>
    </location>
</feature>
<dbReference type="Pfam" id="PF02687">
    <property type="entry name" value="FtsX"/>
    <property type="match status" value="1"/>
</dbReference>
<feature type="transmembrane region" description="Helical" evidence="6">
    <location>
        <begin position="20"/>
        <end position="43"/>
    </location>
</feature>
<feature type="transmembrane region" description="Helical" evidence="6">
    <location>
        <begin position="335"/>
        <end position="358"/>
    </location>
</feature>
<feature type="transmembrane region" description="Helical" evidence="6">
    <location>
        <begin position="167"/>
        <end position="192"/>
    </location>
</feature>
<dbReference type="InterPro" id="IPR003838">
    <property type="entry name" value="ABC3_permease_C"/>
</dbReference>
<reference evidence="8 9" key="1">
    <citation type="submission" date="2024-09" db="EMBL/GenBank/DDBJ databases">
        <authorList>
            <person name="Sun Q."/>
            <person name="Mori K."/>
        </authorList>
    </citation>
    <scope>NUCLEOTIDE SEQUENCE [LARGE SCALE GENOMIC DNA]</scope>
    <source>
        <strain evidence="8 9">CICC 10874</strain>
    </source>
</reference>
<protein>
    <submittedName>
        <fullName evidence="8">FtsX-like permease family protein</fullName>
    </submittedName>
</protein>
<keyword evidence="2" id="KW-1003">Cell membrane</keyword>
<dbReference type="EMBL" id="JBHLSV010000008">
    <property type="protein sequence ID" value="MFC0673946.1"/>
    <property type="molecule type" value="Genomic_DNA"/>
</dbReference>
<feature type="transmembrane region" description="Helical" evidence="6">
    <location>
        <begin position="105"/>
        <end position="127"/>
    </location>
</feature>
<evidence type="ECO:0000256" key="4">
    <source>
        <dbReference type="ARBA" id="ARBA00022989"/>
    </source>
</evidence>
<keyword evidence="9" id="KW-1185">Reference proteome</keyword>
<evidence type="ECO:0000256" key="3">
    <source>
        <dbReference type="ARBA" id="ARBA00022692"/>
    </source>
</evidence>
<feature type="transmembrane region" description="Helical" evidence="6">
    <location>
        <begin position="420"/>
        <end position="443"/>
    </location>
</feature>
<keyword evidence="5 6" id="KW-0472">Membrane</keyword>
<accession>A0ABV6RAC9</accession>
<feature type="transmembrane region" description="Helical" evidence="6">
    <location>
        <begin position="236"/>
        <end position="254"/>
    </location>
</feature>
<dbReference type="Proteomes" id="UP001589793">
    <property type="component" value="Unassembled WGS sequence"/>
</dbReference>